<dbReference type="GO" id="GO:0008106">
    <property type="term" value="F:alcohol dehydrogenase (NADP+) activity"/>
    <property type="evidence" value="ECO:0007669"/>
    <property type="project" value="TreeGrafter"/>
</dbReference>
<evidence type="ECO:0000256" key="3">
    <source>
        <dbReference type="ARBA" id="ARBA00023027"/>
    </source>
</evidence>
<evidence type="ECO:0000256" key="1">
    <source>
        <dbReference type="ARBA" id="ARBA00007358"/>
    </source>
</evidence>
<proteinExistence type="inferred from homology"/>
<protein>
    <submittedName>
        <fullName evidence="7">NADH-dependent alcohol dehydrogenase</fullName>
    </submittedName>
</protein>
<dbReference type="InterPro" id="IPR056798">
    <property type="entry name" value="ADH_Fe_C"/>
</dbReference>
<dbReference type="FunFam" id="3.40.50.1970:FF:000003">
    <property type="entry name" value="Alcohol dehydrogenase, iron-containing"/>
    <property type="match status" value="1"/>
</dbReference>
<organism evidence="7 8">
    <name type="scientific">Bacillus wiedmannii</name>
    <dbReference type="NCBI Taxonomy" id="1890302"/>
    <lineage>
        <taxon>Bacteria</taxon>
        <taxon>Bacillati</taxon>
        <taxon>Bacillota</taxon>
        <taxon>Bacilli</taxon>
        <taxon>Bacillales</taxon>
        <taxon>Bacillaceae</taxon>
        <taxon>Bacillus</taxon>
        <taxon>Bacillus cereus group</taxon>
    </lineage>
</organism>
<dbReference type="FunFam" id="1.20.1090.10:FF:000009">
    <property type="entry name" value="NADH-dependent butanol dehydrogenase"/>
    <property type="match status" value="1"/>
</dbReference>
<dbReference type="Pfam" id="PF25137">
    <property type="entry name" value="ADH_Fe_C"/>
    <property type="match status" value="1"/>
</dbReference>
<gene>
    <name evidence="7" type="ORF">CN611_27560</name>
</gene>
<evidence type="ECO:0000256" key="2">
    <source>
        <dbReference type="ARBA" id="ARBA00023002"/>
    </source>
</evidence>
<dbReference type="GO" id="GO:0046872">
    <property type="term" value="F:metal ion binding"/>
    <property type="evidence" value="ECO:0007669"/>
    <property type="project" value="InterPro"/>
</dbReference>
<evidence type="ECO:0000313" key="8">
    <source>
        <dbReference type="Proteomes" id="UP000220621"/>
    </source>
</evidence>
<feature type="domain" description="Alcohol dehydrogenase iron-type/glycerol dehydrogenase GldA" evidence="5">
    <location>
        <begin position="9"/>
        <end position="177"/>
    </location>
</feature>
<dbReference type="GO" id="GO:1990362">
    <property type="term" value="F:butanol dehydrogenase (NAD+) activity"/>
    <property type="evidence" value="ECO:0007669"/>
    <property type="project" value="InterPro"/>
</dbReference>
<keyword evidence="2" id="KW-0560">Oxidoreductase</keyword>
<dbReference type="PROSITE" id="PS00060">
    <property type="entry name" value="ADH_IRON_2"/>
    <property type="match status" value="1"/>
</dbReference>
<dbReference type="EMBL" id="NUDL01000112">
    <property type="protein sequence ID" value="PEM46527.1"/>
    <property type="molecule type" value="Genomic_DNA"/>
</dbReference>
<keyword evidence="3" id="KW-0520">NAD</keyword>
<comment type="similarity">
    <text evidence="1">Belongs to the iron-containing alcohol dehydrogenase family.</text>
</comment>
<comment type="caution">
    <text evidence="7">The sequence shown here is derived from an EMBL/GenBank/DDBJ whole genome shotgun (WGS) entry which is preliminary data.</text>
</comment>
<feature type="domain" description="Fe-containing alcohol dehydrogenase-like C-terminal" evidence="6">
    <location>
        <begin position="188"/>
        <end position="386"/>
    </location>
</feature>
<dbReference type="InterPro" id="IPR001670">
    <property type="entry name" value="ADH_Fe/GldA"/>
</dbReference>
<dbReference type="Proteomes" id="UP000220621">
    <property type="component" value="Unassembled WGS sequence"/>
</dbReference>
<dbReference type="Gene3D" id="3.40.50.1970">
    <property type="match status" value="1"/>
</dbReference>
<dbReference type="AlphaFoldDB" id="A0A1A9PY97"/>
<dbReference type="CDD" id="cd08187">
    <property type="entry name" value="BDH"/>
    <property type="match status" value="1"/>
</dbReference>
<evidence type="ECO:0000313" key="7">
    <source>
        <dbReference type="EMBL" id="PEM46527.1"/>
    </source>
</evidence>
<dbReference type="GO" id="GO:0005829">
    <property type="term" value="C:cytosol"/>
    <property type="evidence" value="ECO:0007669"/>
    <property type="project" value="TreeGrafter"/>
</dbReference>
<evidence type="ECO:0000259" key="5">
    <source>
        <dbReference type="Pfam" id="PF00465"/>
    </source>
</evidence>
<dbReference type="InterPro" id="IPR018211">
    <property type="entry name" value="ADH_Fe_CS"/>
</dbReference>
<dbReference type="PANTHER" id="PTHR43633:SF1">
    <property type="entry name" value="ALCOHOL DEHYDROGENASE YQHD"/>
    <property type="match status" value="1"/>
</dbReference>
<evidence type="ECO:0000259" key="6">
    <source>
        <dbReference type="Pfam" id="PF25137"/>
    </source>
</evidence>
<sequence>MQNFVFRNPTKLIFGKGQLEQLKTEIPQFGKKVLLVYGGGSIKRNGIYDNVISILKDINAEIFELTGVEPNPRVSTVKKGIQICKDNGVEFILAVGGGSVIDCTKAIAAGSKYDGDVWDIVTKKAFASGALPFGTVLTLAATGSEMNAGSVITNWETNEKYGWGSPVTFPQFSILDPVHTVSVPRDQTIYGMVDIMSHVLEQYFHHGTNTELQDRYCESVLKTVIETAPKLLSDLENYEHRETILYCGTMALNGILAMGVKGDWATHNIEHAVSAVHDIPHGGGLAILFPNWMKRVVDENVSRFKQFAIRVFDVETDEKADREIALEGIEALRQFWTSIEAPVRLADYGIGENEIDLMADKAMAYGEFGNFKKLNKDDVLSIYKASL</sequence>
<dbReference type="Pfam" id="PF00465">
    <property type="entry name" value="Fe-ADH"/>
    <property type="match status" value="1"/>
</dbReference>
<reference evidence="7 8" key="1">
    <citation type="submission" date="2017-09" db="EMBL/GenBank/DDBJ databases">
        <title>Large-scale bioinformatics analysis of Bacillus genomes uncovers conserved roles of natural products in bacterial physiology.</title>
        <authorList>
            <consortium name="Agbiome Team Llc"/>
            <person name="Bleich R.M."/>
            <person name="Grubbs K.J."/>
            <person name="Santa Maria K.C."/>
            <person name="Allen S.E."/>
            <person name="Farag S."/>
            <person name="Shank E.A."/>
            <person name="Bowers A."/>
        </authorList>
    </citation>
    <scope>NUCLEOTIDE SEQUENCE [LARGE SCALE GENOMIC DNA]</scope>
    <source>
        <strain evidence="7 8">AFS010764</strain>
    </source>
</reference>
<evidence type="ECO:0000256" key="4">
    <source>
        <dbReference type="ARBA" id="ARBA00060530"/>
    </source>
</evidence>
<name>A0A1A9PY97_9BACI</name>
<dbReference type="GO" id="GO:1990002">
    <property type="term" value="F:methylglyoxal reductase (NADPH) (acetol producing) activity"/>
    <property type="evidence" value="ECO:0007669"/>
    <property type="project" value="TreeGrafter"/>
</dbReference>
<dbReference type="PANTHER" id="PTHR43633">
    <property type="entry name" value="ALCOHOL DEHYDROGENASE YQHD"/>
    <property type="match status" value="1"/>
</dbReference>
<dbReference type="PROSITE" id="PS00913">
    <property type="entry name" value="ADH_IRON_1"/>
    <property type="match status" value="1"/>
</dbReference>
<accession>A0A1A9PY97</accession>
<dbReference type="InterPro" id="IPR044731">
    <property type="entry name" value="BDH-like"/>
</dbReference>
<dbReference type="Gene3D" id="1.20.1090.10">
    <property type="entry name" value="Dehydroquinate synthase-like - alpha domain"/>
    <property type="match status" value="1"/>
</dbReference>
<comment type="pathway">
    <text evidence="4">Alcohol metabolism; butanol biosynthesis.</text>
</comment>
<dbReference type="SUPFAM" id="SSF56796">
    <property type="entry name" value="Dehydroquinate synthase-like"/>
    <property type="match status" value="1"/>
</dbReference>
<dbReference type="RefSeq" id="WP_064475071.1">
    <property type="nucleotide sequence ID" value="NZ_CP015257.1"/>
</dbReference>